<dbReference type="PANTHER" id="PTHR37478:SF2">
    <property type="entry name" value="UPF0251 PROTEIN TK0562"/>
    <property type="match status" value="1"/>
</dbReference>
<comment type="caution">
    <text evidence="2">The sequence shown here is derived from an EMBL/GenBank/DDBJ whole genome shotgun (WGS) entry which is preliminary data.</text>
</comment>
<proteinExistence type="inferred from homology"/>
<dbReference type="EMBL" id="NXIE01000002">
    <property type="protein sequence ID" value="RXK13047.1"/>
    <property type="molecule type" value="Genomic_DNA"/>
</dbReference>
<reference evidence="2 3" key="1">
    <citation type="submission" date="2017-09" db="EMBL/GenBank/DDBJ databases">
        <title>Genomics of the genus Arcobacter.</title>
        <authorList>
            <person name="Perez-Cataluna A."/>
            <person name="Figueras M.J."/>
            <person name="Salas-Masso N."/>
        </authorList>
    </citation>
    <scope>NUCLEOTIDE SEQUENCE [LARGE SCALE GENOMIC DNA]</scope>
    <source>
        <strain evidence="2 3">F156-34</strain>
    </source>
</reference>
<evidence type="ECO:0000256" key="1">
    <source>
        <dbReference type="ARBA" id="ARBA00009350"/>
    </source>
</evidence>
<accession>A0A4Q1B4A5</accession>
<dbReference type="Proteomes" id="UP000289718">
    <property type="component" value="Unassembled WGS sequence"/>
</dbReference>
<evidence type="ECO:0000313" key="3">
    <source>
        <dbReference type="Proteomes" id="UP000289718"/>
    </source>
</evidence>
<dbReference type="OrthoDB" id="280278at2"/>
<comment type="similarity">
    <text evidence="1">Belongs to the UPF0251 family.</text>
</comment>
<protein>
    <recommendedName>
        <fullName evidence="4">DNA-binding protein</fullName>
    </recommendedName>
</protein>
<dbReference type="AlphaFoldDB" id="A0A4Q1B4A5"/>
<evidence type="ECO:0008006" key="4">
    <source>
        <dbReference type="Google" id="ProtNLM"/>
    </source>
</evidence>
<evidence type="ECO:0000313" key="2">
    <source>
        <dbReference type="EMBL" id="RXK13047.1"/>
    </source>
</evidence>
<dbReference type="InterPro" id="IPR002852">
    <property type="entry name" value="UPF0251"/>
</dbReference>
<gene>
    <name evidence="2" type="ORF">CP965_04375</name>
</gene>
<sequence length="217" mass="25147">MSSIIQPNYDKISLLKQEVLLMAREKLQRKLELKPVSKYFGPKDIKAKQDVILLHEELEAIHLMDSFCMYQEDAAKKMNVSRATFARIIKSARKKISLALITGSNIKVHEIKNEFHIAVCSNSNTQLEYSDANAEFIWIYFIKDYKLKSSNCIKNPMYKNNEEAACNVLPDVLYDYKANYFLLEDIDYDLKISLIAKGIYPILKEETSEDTIVDIFQ</sequence>
<keyword evidence="3" id="KW-1185">Reference proteome</keyword>
<organism evidence="2 3">
    <name type="scientific">Halarcobacter mediterraneus</name>
    <dbReference type="NCBI Taxonomy" id="2023153"/>
    <lineage>
        <taxon>Bacteria</taxon>
        <taxon>Pseudomonadati</taxon>
        <taxon>Campylobacterota</taxon>
        <taxon>Epsilonproteobacteria</taxon>
        <taxon>Campylobacterales</taxon>
        <taxon>Arcobacteraceae</taxon>
        <taxon>Halarcobacter</taxon>
    </lineage>
</organism>
<dbReference type="Pfam" id="PF02001">
    <property type="entry name" value="DUF134"/>
    <property type="match status" value="1"/>
</dbReference>
<name>A0A4Q1B4A5_9BACT</name>
<dbReference type="RefSeq" id="WP_129060866.1">
    <property type="nucleotide sequence ID" value="NZ_NXIE01000002.1"/>
</dbReference>
<dbReference type="PANTHER" id="PTHR37478">
    <property type="match status" value="1"/>
</dbReference>